<evidence type="ECO:0000313" key="3">
    <source>
        <dbReference type="Proteomes" id="UP000751190"/>
    </source>
</evidence>
<keyword evidence="3" id="KW-1185">Reference proteome</keyword>
<evidence type="ECO:0000256" key="1">
    <source>
        <dbReference type="SAM" id="SignalP"/>
    </source>
</evidence>
<accession>A0A8J5XCN3</accession>
<dbReference type="Proteomes" id="UP000751190">
    <property type="component" value="Unassembled WGS sequence"/>
</dbReference>
<keyword evidence="1" id="KW-0732">Signal</keyword>
<name>A0A8J5XCN3_DIALT</name>
<evidence type="ECO:0000313" key="2">
    <source>
        <dbReference type="EMBL" id="KAG8461218.1"/>
    </source>
</evidence>
<feature type="chain" id="PRO_5035296243" evidence="1">
    <location>
        <begin position="24"/>
        <end position="85"/>
    </location>
</feature>
<sequence length="85" mass="8695">MIFANPWPGVRLELVGSFIVALAALGTTLAPNDGLGASAGTSNLALDDILVFTEHSPPSWVGPVGDAPAHDVKITSACISVRDDP</sequence>
<protein>
    <submittedName>
        <fullName evidence="2">Uncharacterized protein</fullName>
    </submittedName>
</protein>
<comment type="caution">
    <text evidence="2">The sequence shown here is derived from an EMBL/GenBank/DDBJ whole genome shotgun (WGS) entry which is preliminary data.</text>
</comment>
<organism evidence="2 3">
    <name type="scientific">Diacronema lutheri</name>
    <name type="common">Unicellular marine alga</name>
    <name type="synonym">Monochrysis lutheri</name>
    <dbReference type="NCBI Taxonomy" id="2081491"/>
    <lineage>
        <taxon>Eukaryota</taxon>
        <taxon>Haptista</taxon>
        <taxon>Haptophyta</taxon>
        <taxon>Pavlovophyceae</taxon>
        <taxon>Pavlovales</taxon>
        <taxon>Pavlovaceae</taxon>
        <taxon>Diacronema</taxon>
    </lineage>
</organism>
<gene>
    <name evidence="2" type="ORF">KFE25_002407</name>
</gene>
<reference evidence="2" key="1">
    <citation type="submission" date="2021-05" db="EMBL/GenBank/DDBJ databases">
        <title>The genome of the haptophyte Pavlova lutheri (Diacronema luteri, Pavlovales) - a model for lipid biosynthesis in eukaryotic algae.</title>
        <authorList>
            <person name="Hulatt C.J."/>
            <person name="Posewitz M.C."/>
        </authorList>
    </citation>
    <scope>NUCLEOTIDE SEQUENCE</scope>
    <source>
        <strain evidence="2">NIVA-4/92</strain>
    </source>
</reference>
<dbReference type="AlphaFoldDB" id="A0A8J5XCN3"/>
<feature type="signal peptide" evidence="1">
    <location>
        <begin position="1"/>
        <end position="23"/>
    </location>
</feature>
<dbReference type="EMBL" id="JAGTXO010000027">
    <property type="protein sequence ID" value="KAG8461218.1"/>
    <property type="molecule type" value="Genomic_DNA"/>
</dbReference>
<proteinExistence type="predicted"/>